<sequence>MRPLANYIDHTLLAADTTESQIKKLCAEAIEHGFFSVCINTSYIPLARTCLEGSDVKVCCVIDFPFGAGLTATKAFEAAEAIRQGAQEVDMVINIGMLKSGRLDFVKQDIEAVKAACGNTTLKVILETCLLTDDEVRLVCEMCREIRVDFVKTSTGYSTMGATEHHVALMRKTVGDEVGVKASGGVRDRQTALNMIKAGATRIGASASVAIATDSDAPESNY</sequence>
<evidence type="ECO:0000313" key="9">
    <source>
        <dbReference type="Proteomes" id="UP000183920"/>
    </source>
</evidence>
<dbReference type="PIRSF" id="PIRSF001357">
    <property type="entry name" value="DeoC"/>
    <property type="match status" value="1"/>
</dbReference>
<dbReference type="Gene3D" id="3.20.20.70">
    <property type="entry name" value="Aldolase class I"/>
    <property type="match status" value="1"/>
</dbReference>
<organism evidence="8 9">
    <name type="scientific">Proteus penneri</name>
    <dbReference type="NCBI Taxonomy" id="102862"/>
    <lineage>
        <taxon>Bacteria</taxon>
        <taxon>Pseudomonadati</taxon>
        <taxon>Pseudomonadota</taxon>
        <taxon>Gammaproteobacteria</taxon>
        <taxon>Enterobacterales</taxon>
        <taxon>Morganellaceae</taxon>
        <taxon>Proteus</taxon>
    </lineage>
</organism>
<dbReference type="HAMAP" id="MF_00114">
    <property type="entry name" value="DeoC_type1"/>
    <property type="match status" value="1"/>
</dbReference>
<proteinExistence type="inferred from homology"/>
<dbReference type="PANTHER" id="PTHR10889">
    <property type="entry name" value="DEOXYRIBOSE-PHOSPHATE ALDOLASE"/>
    <property type="match status" value="1"/>
</dbReference>
<dbReference type="Pfam" id="PF01791">
    <property type="entry name" value="DeoC"/>
    <property type="match status" value="1"/>
</dbReference>
<dbReference type="CDD" id="cd00959">
    <property type="entry name" value="DeoC"/>
    <property type="match status" value="1"/>
</dbReference>
<dbReference type="EC" id="4.1.2.4" evidence="7"/>
<reference evidence="9" key="1">
    <citation type="submission" date="2015-06" db="EMBL/GenBank/DDBJ databases">
        <authorList>
            <person name="Urmite Genomes"/>
        </authorList>
    </citation>
    <scope>NUCLEOTIDE SEQUENCE [LARGE SCALE GENOMIC DNA]</scope>
    <source>
        <strain evidence="9">CSUR P1867</strain>
    </source>
</reference>
<evidence type="ECO:0000256" key="2">
    <source>
        <dbReference type="ARBA" id="ARBA00022490"/>
    </source>
</evidence>
<feature type="active site" description="Schiff-base intermediate with acetaldehyde" evidence="7">
    <location>
        <position position="152"/>
    </location>
</feature>
<dbReference type="FunFam" id="3.20.20.70:FF:000044">
    <property type="entry name" value="Deoxyribose-phosphate aldolase"/>
    <property type="match status" value="1"/>
</dbReference>
<accession>A0A0G4QEU7</accession>
<comment type="subcellular location">
    <subcellularLocation>
        <location evidence="7">Cytoplasm</location>
    </subcellularLocation>
</comment>
<dbReference type="InterPro" id="IPR011343">
    <property type="entry name" value="DeoC"/>
</dbReference>
<comment type="similarity">
    <text evidence="1 7">Belongs to the DeoC/FbaB aldolase family. DeoC type 1 subfamily.</text>
</comment>
<evidence type="ECO:0000256" key="6">
    <source>
        <dbReference type="ARBA" id="ARBA00056337"/>
    </source>
</evidence>
<dbReference type="GO" id="GO:0016052">
    <property type="term" value="P:carbohydrate catabolic process"/>
    <property type="evidence" value="ECO:0007669"/>
    <property type="project" value="TreeGrafter"/>
</dbReference>
<evidence type="ECO:0000256" key="4">
    <source>
        <dbReference type="ARBA" id="ARBA00023270"/>
    </source>
</evidence>
<dbReference type="Proteomes" id="UP000183920">
    <property type="component" value="Unassembled WGS sequence"/>
</dbReference>
<dbReference type="AlphaFoldDB" id="A0A0G4QEU7"/>
<comment type="catalytic activity">
    <reaction evidence="5 7">
        <text>2-deoxy-D-ribose 5-phosphate = D-glyceraldehyde 3-phosphate + acetaldehyde</text>
        <dbReference type="Rhea" id="RHEA:12821"/>
        <dbReference type="ChEBI" id="CHEBI:15343"/>
        <dbReference type="ChEBI" id="CHEBI:59776"/>
        <dbReference type="ChEBI" id="CHEBI:62877"/>
        <dbReference type="EC" id="4.1.2.4"/>
    </reaction>
</comment>
<comment type="function">
    <text evidence="6 7">Catalyzes a reversible aldol reaction between acetaldehyde and D-glyceraldehyde 3-phosphate to generate 2-deoxy-D-ribose 5-phosphate.</text>
</comment>
<evidence type="ECO:0000256" key="5">
    <source>
        <dbReference type="ARBA" id="ARBA00048791"/>
    </source>
</evidence>
<dbReference type="SMART" id="SM01133">
    <property type="entry name" value="DeoC"/>
    <property type="match status" value="1"/>
</dbReference>
<dbReference type="NCBIfam" id="TIGR00126">
    <property type="entry name" value="deoC"/>
    <property type="match status" value="1"/>
</dbReference>
<dbReference type="GO" id="GO:0006018">
    <property type="term" value="P:2-deoxyribose 1-phosphate catabolic process"/>
    <property type="evidence" value="ECO:0007669"/>
    <property type="project" value="UniProtKB-UniRule"/>
</dbReference>
<dbReference type="PANTHER" id="PTHR10889:SF1">
    <property type="entry name" value="DEOXYRIBOSE-PHOSPHATE ALDOLASE"/>
    <property type="match status" value="1"/>
</dbReference>
<protein>
    <recommendedName>
        <fullName evidence="7">Deoxyribose-phosphate aldolase</fullName>
        <shortName evidence="7">DERA</shortName>
        <ecNumber evidence="7">4.1.2.4</ecNumber>
    </recommendedName>
    <alternativeName>
        <fullName evidence="7">2-deoxy-D-ribose 5-phosphate aldolase</fullName>
    </alternativeName>
    <alternativeName>
        <fullName evidence="7">Phosphodeoxyriboaldolase</fullName>
        <shortName evidence="7">Deoxyriboaldolase</shortName>
    </alternativeName>
</protein>
<name>A0A0G4QEU7_9GAMM</name>
<gene>
    <name evidence="8" type="primary">deoC1</name>
    <name evidence="7" type="synonym">deoC</name>
    <name evidence="8" type="ORF">BN1804_02806</name>
</gene>
<evidence type="ECO:0000256" key="7">
    <source>
        <dbReference type="HAMAP-Rule" id="MF_00114"/>
    </source>
</evidence>
<dbReference type="GO" id="GO:0004139">
    <property type="term" value="F:deoxyribose-phosphate aldolase activity"/>
    <property type="evidence" value="ECO:0007669"/>
    <property type="project" value="UniProtKB-UniRule"/>
</dbReference>
<evidence type="ECO:0000256" key="3">
    <source>
        <dbReference type="ARBA" id="ARBA00023239"/>
    </source>
</evidence>
<dbReference type="InterPro" id="IPR013785">
    <property type="entry name" value="Aldolase_TIM"/>
</dbReference>
<dbReference type="GO" id="GO:0009264">
    <property type="term" value="P:deoxyribonucleotide catabolic process"/>
    <property type="evidence" value="ECO:0007669"/>
    <property type="project" value="UniProtKB-UniRule"/>
</dbReference>
<keyword evidence="3 7" id="KW-0456">Lyase</keyword>
<keyword evidence="2 7" id="KW-0963">Cytoplasm</keyword>
<dbReference type="InterPro" id="IPR028581">
    <property type="entry name" value="DeoC_typeI"/>
</dbReference>
<evidence type="ECO:0000256" key="1">
    <source>
        <dbReference type="ARBA" id="ARBA00010936"/>
    </source>
</evidence>
<dbReference type="EMBL" id="CVRY01000006">
    <property type="protein sequence ID" value="CRL64089.1"/>
    <property type="molecule type" value="Genomic_DNA"/>
</dbReference>
<feature type="active site" description="Proton donor/acceptor" evidence="7">
    <location>
        <position position="181"/>
    </location>
</feature>
<dbReference type="GO" id="GO:0005737">
    <property type="term" value="C:cytoplasm"/>
    <property type="evidence" value="ECO:0007669"/>
    <property type="project" value="UniProtKB-SubCell"/>
</dbReference>
<dbReference type="SUPFAM" id="SSF51569">
    <property type="entry name" value="Aldolase"/>
    <property type="match status" value="1"/>
</dbReference>
<dbReference type="UniPathway" id="UPA00002">
    <property type="reaction ID" value="UER00468"/>
</dbReference>
<evidence type="ECO:0000313" key="8">
    <source>
        <dbReference type="EMBL" id="CRL64089.1"/>
    </source>
</evidence>
<comment type="pathway">
    <text evidence="7">Carbohydrate degradation; 2-deoxy-D-ribose 1-phosphate degradation; D-glyceraldehyde 3-phosphate and acetaldehyde from 2-deoxy-alpha-D-ribose 1-phosphate: step 2/2.</text>
</comment>
<dbReference type="InterPro" id="IPR002915">
    <property type="entry name" value="DeoC/FbaB/LacD_aldolase"/>
</dbReference>
<dbReference type="RefSeq" id="WP_072064519.1">
    <property type="nucleotide sequence ID" value="NZ_CAXOKO010000005.1"/>
</dbReference>
<feature type="active site" description="Proton donor/acceptor" evidence="7">
    <location>
        <position position="90"/>
    </location>
</feature>
<keyword evidence="4 7" id="KW-0704">Schiff base</keyword>